<proteinExistence type="predicted"/>
<evidence type="ECO:0000256" key="3">
    <source>
        <dbReference type="ARBA" id="ARBA00022679"/>
    </source>
</evidence>
<dbReference type="InterPro" id="IPR029028">
    <property type="entry name" value="Alpha/beta_knot_MTases"/>
</dbReference>
<keyword evidence="1" id="KW-0694">RNA-binding</keyword>
<keyword evidence="2" id="KW-0489">Methyltransferase</keyword>
<dbReference type="InterPro" id="IPR033671">
    <property type="entry name" value="TrmH"/>
</dbReference>
<dbReference type="Pfam" id="PF00588">
    <property type="entry name" value="SpoU_methylase"/>
    <property type="match status" value="1"/>
</dbReference>
<dbReference type="Proteomes" id="UP000789595">
    <property type="component" value="Unassembled WGS sequence"/>
</dbReference>
<evidence type="ECO:0000256" key="2">
    <source>
        <dbReference type="ARBA" id="ARBA00022603"/>
    </source>
</evidence>
<dbReference type="PANTHER" id="PTHR43453:SF3">
    <property type="entry name" value="TRNA_RRNA METHYLTRANSFERASE SPOU TYPE DOMAIN-CONTAINING PROTEIN"/>
    <property type="match status" value="1"/>
</dbReference>
<dbReference type="GO" id="GO:0002938">
    <property type="term" value="P:tRNA guanine ribose methylation"/>
    <property type="evidence" value="ECO:0007669"/>
    <property type="project" value="TreeGrafter"/>
</dbReference>
<evidence type="ECO:0000256" key="1">
    <source>
        <dbReference type="ARBA" id="ARBA00022555"/>
    </source>
</evidence>
<gene>
    <name evidence="5" type="ORF">PECAL_3P10310</name>
</gene>
<comment type="caution">
    <text evidence="5">The sequence shown here is derived from an EMBL/GenBank/DDBJ whole genome shotgun (WGS) entry which is preliminary data.</text>
</comment>
<keyword evidence="1" id="KW-0820">tRNA-binding</keyword>
<dbReference type="PANTHER" id="PTHR43453">
    <property type="entry name" value="RRNA METHYLASE-LIKE"/>
    <property type="match status" value="1"/>
</dbReference>
<evidence type="ECO:0000313" key="6">
    <source>
        <dbReference type="Proteomes" id="UP000789595"/>
    </source>
</evidence>
<name>A0A8J2SHT5_9STRA</name>
<keyword evidence="6" id="KW-1185">Reference proteome</keyword>
<dbReference type="SUPFAM" id="SSF75217">
    <property type="entry name" value="alpha/beta knot"/>
    <property type="match status" value="1"/>
</dbReference>
<dbReference type="OrthoDB" id="241340at2759"/>
<dbReference type="GO" id="GO:0000049">
    <property type="term" value="F:tRNA binding"/>
    <property type="evidence" value="ECO:0007669"/>
    <property type="project" value="UniProtKB-KW"/>
</dbReference>
<dbReference type="AlphaFoldDB" id="A0A8J2SHT5"/>
<dbReference type="InterPro" id="IPR029026">
    <property type="entry name" value="tRNA_m1G_MTases_N"/>
</dbReference>
<dbReference type="EMBL" id="CAKKNE010000003">
    <property type="protein sequence ID" value="CAH0371106.1"/>
    <property type="molecule type" value="Genomic_DNA"/>
</dbReference>
<evidence type="ECO:0000259" key="4">
    <source>
        <dbReference type="Pfam" id="PF00588"/>
    </source>
</evidence>
<organism evidence="5 6">
    <name type="scientific">Pelagomonas calceolata</name>
    <dbReference type="NCBI Taxonomy" id="35677"/>
    <lineage>
        <taxon>Eukaryota</taxon>
        <taxon>Sar</taxon>
        <taxon>Stramenopiles</taxon>
        <taxon>Ochrophyta</taxon>
        <taxon>Pelagophyceae</taxon>
        <taxon>Pelagomonadales</taxon>
        <taxon>Pelagomonadaceae</taxon>
        <taxon>Pelagomonas</taxon>
    </lineage>
</organism>
<dbReference type="Gene3D" id="3.40.1280.10">
    <property type="match status" value="1"/>
</dbReference>
<keyword evidence="3" id="KW-0808">Transferase</keyword>
<dbReference type="InterPro" id="IPR001537">
    <property type="entry name" value="SpoU_MeTrfase"/>
</dbReference>
<reference evidence="5" key="1">
    <citation type="submission" date="2021-11" db="EMBL/GenBank/DDBJ databases">
        <authorList>
            <consortium name="Genoscope - CEA"/>
            <person name="William W."/>
        </authorList>
    </citation>
    <scope>NUCLEOTIDE SEQUENCE</scope>
</reference>
<sequence>MSAARQGWLQAALGAAAGAAATALLLRAQKRSNLHASEELDSADDPLRRFRKTEAVIRRRNSRVVVVVERCNESHNYSAVLRTAEALGYHHVWVVAPPTLDIDAAIAKRQPRRAKNVWKQDEDDLREHVAYAKRASKWLQLRFFADSDACVEALRADGREIWVTDLSQAAVCLTNAKMRLPARLAVVIGTESTGCSPTMLSAADRRIYMPLHGFADSLNLSVAAALLLQRLQDIDDTVVGDMSESERTALRREWYPLMLRPTDDPEEIERLAASGGVPPLGDLRRTSSHRAGWLSKSVVKSNAARGQANGIGS</sequence>
<protein>
    <recommendedName>
        <fullName evidence="4">tRNA/rRNA methyltransferase SpoU type domain-containing protein</fullName>
    </recommendedName>
</protein>
<evidence type="ECO:0000313" key="5">
    <source>
        <dbReference type="EMBL" id="CAH0371106.1"/>
    </source>
</evidence>
<dbReference type="GO" id="GO:0008173">
    <property type="term" value="F:RNA methyltransferase activity"/>
    <property type="evidence" value="ECO:0007669"/>
    <property type="project" value="InterPro"/>
</dbReference>
<accession>A0A8J2SHT5</accession>
<feature type="domain" description="tRNA/rRNA methyltransferase SpoU type" evidence="4">
    <location>
        <begin position="128"/>
        <end position="228"/>
    </location>
</feature>